<dbReference type="RefSeq" id="WP_061071591.1">
    <property type="nucleotide sequence ID" value="NZ_CP014060.2"/>
</dbReference>
<gene>
    <name evidence="1" type="ORF">AL504_06935</name>
</gene>
<sequence>MKARSYLIVQSSLVLAALAGIGTFNLAVDPYSIYNVVSRPGFNAVKPEVTKHLRMAKAKSVSWANPDALILGSSTAETGLDPAGLHATGSAYNLGLSGANIYEVRRYYQHARSTGRIKHVVLAVDLFMFNANLPNRPDFDEQVLNVNADGTPNRQISKLNLATLFSLDTTRASLATLRGQDQPNAFLPNGQLEWNYRSSHIQKFGYGGAFAYAETFIREGSFLPPPTRAFSFTRADGYDSIAELARIMEMARQDGADLTVVISPSHARLLESMQQLGLWDVFEDWKRRIVRAAATLPTGKITIVDFSGYNSVTTEAVPAVDDKTSVMHNYWDDFHFKKEIGDRILERITKGAAPADDDTFGVALTKANLDSHLARIRVERDQWRAAHGDDIAGIARNLAPQPQNK</sequence>
<accession>A0A0X8NWU1</accession>
<organism evidence="1 2">
    <name type="scientific">Alcaligenes xylosoxydans xylosoxydans</name>
    <name type="common">Achromobacter xylosoxidans</name>
    <dbReference type="NCBI Taxonomy" id="85698"/>
    <lineage>
        <taxon>Bacteria</taxon>
        <taxon>Pseudomonadati</taxon>
        <taxon>Pseudomonadota</taxon>
        <taxon>Betaproteobacteria</taxon>
        <taxon>Burkholderiales</taxon>
        <taxon>Alcaligenaceae</taxon>
        <taxon>Achromobacter</taxon>
    </lineage>
</organism>
<evidence type="ECO:0000313" key="2">
    <source>
        <dbReference type="Proteomes" id="UP000060602"/>
    </source>
</evidence>
<name>A0A0X8NWU1_ALCXX</name>
<dbReference type="AlphaFoldDB" id="A0A0X8NWU1"/>
<reference evidence="2" key="1">
    <citation type="submission" date="2015-12" db="EMBL/GenBank/DDBJ databases">
        <title>FDA dAtabase for Regulatory Grade micrObial Sequences (FDA-ARGOS): Supporting development and validation of Infectious Disease Dx tests.</title>
        <authorList>
            <person name="Case J."/>
            <person name="Tallon L."/>
            <person name="Sadzewicz L."/>
            <person name="Sengamalay N."/>
            <person name="Ott S."/>
            <person name="Godinez A."/>
            <person name="Nagaraj S."/>
            <person name="Nadendla S."/>
            <person name="Sichtig H."/>
        </authorList>
    </citation>
    <scope>NUCLEOTIDE SEQUENCE [LARGE SCALE GENOMIC DNA]</scope>
    <source>
        <strain evidence="2">FDAARGOS_147</strain>
    </source>
</reference>
<evidence type="ECO:0000313" key="1">
    <source>
        <dbReference type="EMBL" id="AMG35790.1"/>
    </source>
</evidence>
<protein>
    <submittedName>
        <fullName evidence="1">Uncharacterized protein</fullName>
    </submittedName>
</protein>
<dbReference type="Proteomes" id="UP000060602">
    <property type="component" value="Chromosome"/>
</dbReference>
<dbReference type="EMBL" id="CP014060">
    <property type="protein sequence ID" value="AMG35790.1"/>
    <property type="molecule type" value="Genomic_DNA"/>
</dbReference>
<proteinExistence type="predicted"/>